<keyword evidence="2" id="KW-1185">Reference proteome</keyword>
<evidence type="ECO:0000313" key="2">
    <source>
        <dbReference type="Proteomes" id="UP001319045"/>
    </source>
</evidence>
<sequence>MNRIILVGNGFDLAHKLPTKYEDFINWYSQERFRSIAYSDSKISSDMLCSLSLKNKHQFNNLNKTNIPQTNKEMITYNSWHHFFNSTYGEYSGLLDMIADKNNSYDVEFTPLFANIINSIETKGWVDIENEYYNFLRSFLDKPEYKDPKELNDELDFIRAKLTEYLTLVQDKYINENILNKNISKIIFEPINKNDLSIETIKYLKRNHKNGHYTFDKDRNKSKFNLEPEIAPTYICILDFNYTKTADLYLPNSKYFQINHIHGDLEQPENVIFGYGDELDRDYKELSRLNDNEYLRNSKSIKYLESSNYHDVLSFIEFDKFQIYIMGHSCGNSDRTLMNTLFEHENCASIKPFYYQSKDGEDNYLDIVQNISRNFTDMKLMRDRVVNKELCEPLPQNDSTKKQEI</sequence>
<dbReference type="EMBL" id="AP024484">
    <property type="protein sequence ID" value="BCS84525.1"/>
    <property type="molecule type" value="Genomic_DNA"/>
</dbReference>
<dbReference type="Pfam" id="PF14253">
    <property type="entry name" value="AbiH"/>
    <property type="match status" value="1"/>
</dbReference>
<dbReference type="Proteomes" id="UP001319045">
    <property type="component" value="Chromosome"/>
</dbReference>
<dbReference type="RefSeq" id="WP_207154692.1">
    <property type="nucleotide sequence ID" value="NZ_AP024484.1"/>
</dbReference>
<proteinExistence type="predicted"/>
<reference evidence="1 2" key="1">
    <citation type="journal article" date="2022" name="Int. J. Syst. Evol. Microbiol.">
        <title>Prevotella herbatica sp. nov., a plant polysaccharide-decomposing anaerobic bacterium isolated from a methanogenic reactor.</title>
        <authorList>
            <person name="Uek A."/>
            <person name="Tonouchi A."/>
            <person name="Kaku N."/>
            <person name="Ueki K."/>
        </authorList>
    </citation>
    <scope>NUCLEOTIDE SEQUENCE [LARGE SCALE GENOMIC DNA]</scope>
    <source>
        <strain evidence="1 2">WR041</strain>
    </source>
</reference>
<evidence type="ECO:0008006" key="3">
    <source>
        <dbReference type="Google" id="ProtNLM"/>
    </source>
</evidence>
<gene>
    <name evidence="1" type="ORF">prwr041_04180</name>
</gene>
<organism evidence="1 2">
    <name type="scientific">Prevotella herbatica</name>
    <dbReference type="NCBI Taxonomy" id="2801997"/>
    <lineage>
        <taxon>Bacteria</taxon>
        <taxon>Pseudomonadati</taxon>
        <taxon>Bacteroidota</taxon>
        <taxon>Bacteroidia</taxon>
        <taxon>Bacteroidales</taxon>
        <taxon>Prevotellaceae</taxon>
        <taxon>Prevotella</taxon>
    </lineage>
</organism>
<name>A0ABN6EF27_9BACT</name>
<accession>A0ABN6EF27</accession>
<evidence type="ECO:0000313" key="1">
    <source>
        <dbReference type="EMBL" id="BCS84525.1"/>
    </source>
</evidence>
<protein>
    <recommendedName>
        <fullName evidence="3">Bacteriophage abortive infection AbiH</fullName>
    </recommendedName>
</protein>
<dbReference type="InterPro" id="IPR025935">
    <property type="entry name" value="AbiH"/>
</dbReference>